<sequence>MEATSFSKVAPRKQKYHISNIKLFGIDLSHGNVVVAMVYFVQDNSDSDWSRSGLEQSRSRIEAAQTWFGLTRLTQLNVNGGFMLLET</sequence>
<proteinExistence type="predicted"/>
<comment type="caution">
    <text evidence="1">The sequence shown here is derived from an EMBL/GenBank/DDBJ whole genome shotgun (WGS) entry which is preliminary data.</text>
</comment>
<dbReference type="EMBL" id="QJKJ01002522">
    <property type="protein sequence ID" value="RDY02494.1"/>
    <property type="molecule type" value="Genomic_DNA"/>
</dbReference>
<keyword evidence="2" id="KW-1185">Reference proteome</keyword>
<dbReference type="Proteomes" id="UP000257109">
    <property type="component" value="Unassembled WGS sequence"/>
</dbReference>
<gene>
    <name evidence="1" type="ORF">CR513_14036</name>
</gene>
<feature type="non-terminal residue" evidence="1">
    <location>
        <position position="1"/>
    </location>
</feature>
<name>A0A371HIF5_MUCPR</name>
<evidence type="ECO:0000313" key="2">
    <source>
        <dbReference type="Proteomes" id="UP000257109"/>
    </source>
</evidence>
<accession>A0A371HIF5</accession>
<evidence type="ECO:0000313" key="1">
    <source>
        <dbReference type="EMBL" id="RDY02494.1"/>
    </source>
</evidence>
<organism evidence="1 2">
    <name type="scientific">Mucuna pruriens</name>
    <name type="common">Velvet bean</name>
    <name type="synonym">Dolichos pruriens</name>
    <dbReference type="NCBI Taxonomy" id="157652"/>
    <lineage>
        <taxon>Eukaryota</taxon>
        <taxon>Viridiplantae</taxon>
        <taxon>Streptophyta</taxon>
        <taxon>Embryophyta</taxon>
        <taxon>Tracheophyta</taxon>
        <taxon>Spermatophyta</taxon>
        <taxon>Magnoliopsida</taxon>
        <taxon>eudicotyledons</taxon>
        <taxon>Gunneridae</taxon>
        <taxon>Pentapetalae</taxon>
        <taxon>rosids</taxon>
        <taxon>fabids</taxon>
        <taxon>Fabales</taxon>
        <taxon>Fabaceae</taxon>
        <taxon>Papilionoideae</taxon>
        <taxon>50 kb inversion clade</taxon>
        <taxon>NPAAA clade</taxon>
        <taxon>indigoferoid/millettioid clade</taxon>
        <taxon>Phaseoleae</taxon>
        <taxon>Mucuna</taxon>
    </lineage>
</organism>
<protein>
    <submittedName>
        <fullName evidence="1">Uncharacterized protein</fullName>
    </submittedName>
</protein>
<dbReference type="AlphaFoldDB" id="A0A371HIF5"/>
<reference evidence="1" key="1">
    <citation type="submission" date="2018-05" db="EMBL/GenBank/DDBJ databases">
        <title>Draft genome of Mucuna pruriens seed.</title>
        <authorList>
            <person name="Nnadi N.E."/>
            <person name="Vos R."/>
            <person name="Hasami M.H."/>
            <person name="Devisetty U.K."/>
            <person name="Aguiy J.C."/>
        </authorList>
    </citation>
    <scope>NUCLEOTIDE SEQUENCE [LARGE SCALE GENOMIC DNA]</scope>
    <source>
        <strain evidence="1">JCA_2017</strain>
    </source>
</reference>